<protein>
    <submittedName>
        <fullName evidence="1">Uncharacterized protein</fullName>
    </submittedName>
</protein>
<organism evidence="1">
    <name type="scientific">viral metagenome</name>
    <dbReference type="NCBI Taxonomy" id="1070528"/>
    <lineage>
        <taxon>unclassified sequences</taxon>
        <taxon>metagenomes</taxon>
        <taxon>organismal metagenomes</taxon>
    </lineage>
</organism>
<sequence length="65" mass="7490">MACFLCNSGQDVQLRVYSWHYRPRPKYKEPDQWTTLEINLCSSCDPGPTTVLIGRDWWDAVDGLG</sequence>
<name>A0A6C0BPF3_9ZZZZ</name>
<dbReference type="EMBL" id="MN739213">
    <property type="protein sequence ID" value="QHS93940.1"/>
    <property type="molecule type" value="Genomic_DNA"/>
</dbReference>
<proteinExistence type="predicted"/>
<accession>A0A6C0BPF3</accession>
<evidence type="ECO:0000313" key="1">
    <source>
        <dbReference type="EMBL" id="QHS93940.1"/>
    </source>
</evidence>
<dbReference type="AlphaFoldDB" id="A0A6C0BPF3"/>
<reference evidence="1" key="1">
    <citation type="journal article" date="2020" name="Nature">
        <title>Giant virus diversity and host interactions through global metagenomics.</title>
        <authorList>
            <person name="Schulz F."/>
            <person name="Roux S."/>
            <person name="Paez-Espino D."/>
            <person name="Jungbluth S."/>
            <person name="Walsh D.A."/>
            <person name="Denef V.J."/>
            <person name="McMahon K.D."/>
            <person name="Konstantinidis K.T."/>
            <person name="Eloe-Fadrosh E.A."/>
            <person name="Kyrpides N.C."/>
            <person name="Woyke T."/>
        </authorList>
    </citation>
    <scope>NUCLEOTIDE SEQUENCE</scope>
    <source>
        <strain evidence="1">GVMAG-M-3300018080-19</strain>
    </source>
</reference>